<dbReference type="Gene3D" id="3.30.950.30">
    <property type="entry name" value="Schlafen, AAA domain"/>
    <property type="match status" value="1"/>
</dbReference>
<keyword evidence="3" id="KW-1185">Reference proteome</keyword>
<comment type="caution">
    <text evidence="2">The sequence shown here is derived from an EMBL/GenBank/DDBJ whole genome shotgun (WGS) entry which is preliminary data.</text>
</comment>
<reference evidence="2 3" key="1">
    <citation type="submission" date="2020-04" db="EMBL/GenBank/DDBJ databases">
        <title>CFH 90308 Microbacterium sp.</title>
        <authorList>
            <person name="Nie G."/>
            <person name="Ming H."/>
            <person name="Xia T."/>
        </authorList>
    </citation>
    <scope>NUCLEOTIDE SEQUENCE [LARGE SCALE GENOMIC DNA]</scope>
    <source>
        <strain evidence="2 3">CFH 90308</strain>
    </source>
</reference>
<evidence type="ECO:0000259" key="1">
    <source>
        <dbReference type="Pfam" id="PF04326"/>
    </source>
</evidence>
<dbReference type="RefSeq" id="WP_168910989.1">
    <property type="nucleotide sequence ID" value="NZ_JABACI010000001.1"/>
</dbReference>
<dbReference type="InterPro" id="IPR038461">
    <property type="entry name" value="Schlafen_AlbA_2_dom_sf"/>
</dbReference>
<dbReference type="Pfam" id="PF04326">
    <property type="entry name" value="SLFN_AlbA_2"/>
    <property type="match status" value="1"/>
</dbReference>
<sequence length="423" mass="46601">MLYTPLHRLLGEAPGPITDAMIAATIAQKLEEGQELDFKTRLPEQKAMRSDDIVKDITAFANAGGGVLVYGVEDQEKVAIGRTDAGELSENYDRSLQQLCTNAITPPVLGVKAYAVGAEPTRAVVIVVPPTVDSPHMFFNNEKFAVPLRVNADTIWLRESQIATAYRARFESASRAQRELEDLYEQMAETLNPERGAVLVGVARPRTPSVVSGRRDSDEATSIALSATLLARWWLAGNEKYHPLEDVAIYSDRPGLRSWLMPANSDSEEWREAHAAIFDDGSLGLAWRAGGHRHGAKGDRLSGWTVRVPAIEGFVGALLALVHAAAEQRPAGEVEVMVGVEWNPPEGKRIPLRFVEKDDVETSPKTLTGNRFRRVVHTVDPSASEKDFIQAAIDIATDCVNQIGIKAPRTLHRQLPHRPRRIY</sequence>
<evidence type="ECO:0000313" key="3">
    <source>
        <dbReference type="Proteomes" id="UP001429745"/>
    </source>
</evidence>
<dbReference type="Proteomes" id="UP001429745">
    <property type="component" value="Unassembled WGS sequence"/>
</dbReference>
<name>A0ABX1K649_9MICO</name>
<dbReference type="InterPro" id="IPR007421">
    <property type="entry name" value="Schlafen_AlbA_2_dom"/>
</dbReference>
<proteinExistence type="predicted"/>
<evidence type="ECO:0000313" key="2">
    <source>
        <dbReference type="EMBL" id="NLP82484.1"/>
    </source>
</evidence>
<gene>
    <name evidence="2" type="ORF">HF576_01350</name>
</gene>
<dbReference type="EMBL" id="JABACI010000001">
    <property type="protein sequence ID" value="NLP82484.1"/>
    <property type="molecule type" value="Genomic_DNA"/>
</dbReference>
<protein>
    <submittedName>
        <fullName evidence="2">ATP-binding protein</fullName>
    </submittedName>
</protein>
<keyword evidence="2" id="KW-0067">ATP-binding</keyword>
<dbReference type="GO" id="GO:0005524">
    <property type="term" value="F:ATP binding"/>
    <property type="evidence" value="ECO:0007669"/>
    <property type="project" value="UniProtKB-KW"/>
</dbReference>
<accession>A0ABX1K649</accession>
<organism evidence="2 3">
    <name type="scientific">Microbacterium salsuginis</name>
    <dbReference type="NCBI Taxonomy" id="2722803"/>
    <lineage>
        <taxon>Bacteria</taxon>
        <taxon>Bacillati</taxon>
        <taxon>Actinomycetota</taxon>
        <taxon>Actinomycetes</taxon>
        <taxon>Micrococcales</taxon>
        <taxon>Microbacteriaceae</taxon>
        <taxon>Microbacterium</taxon>
    </lineage>
</organism>
<keyword evidence="2" id="KW-0547">Nucleotide-binding</keyword>
<feature type="domain" description="Schlafen AlbA-2" evidence="1">
    <location>
        <begin position="32"/>
        <end position="153"/>
    </location>
</feature>